<dbReference type="NCBIfam" id="TIGR03413">
    <property type="entry name" value="GSH_gloB"/>
    <property type="match status" value="1"/>
</dbReference>
<dbReference type="InterPro" id="IPR017782">
    <property type="entry name" value="Hydroxyacylglutathione_Hdrlase"/>
</dbReference>
<keyword evidence="4 7" id="KW-0479">Metal-binding</keyword>
<comment type="subunit">
    <text evidence="7">Monomer.</text>
</comment>
<comment type="similarity">
    <text evidence="3 7">Belongs to the metallo-beta-lactamase superfamily. Glyoxalase II family.</text>
</comment>
<evidence type="ECO:0000256" key="2">
    <source>
        <dbReference type="ARBA" id="ARBA00004963"/>
    </source>
</evidence>
<organism evidence="9 10">
    <name type="scientific">SAR86 cluster bacterium</name>
    <dbReference type="NCBI Taxonomy" id="2030880"/>
    <lineage>
        <taxon>Bacteria</taxon>
        <taxon>Pseudomonadati</taxon>
        <taxon>Pseudomonadota</taxon>
        <taxon>Gammaproteobacteria</taxon>
        <taxon>SAR86 cluster</taxon>
    </lineage>
</organism>
<dbReference type="EC" id="3.1.2.6" evidence="7"/>
<dbReference type="Pfam" id="PF00753">
    <property type="entry name" value="Lactamase_B"/>
    <property type="match status" value="1"/>
</dbReference>
<feature type="domain" description="Metallo-beta-lactamase" evidence="8">
    <location>
        <begin position="12"/>
        <end position="167"/>
    </location>
</feature>
<dbReference type="CDD" id="cd07723">
    <property type="entry name" value="hydroxyacylglutathione_hydrolase_MBL-fold"/>
    <property type="match status" value="1"/>
</dbReference>
<evidence type="ECO:0000256" key="3">
    <source>
        <dbReference type="ARBA" id="ARBA00006759"/>
    </source>
</evidence>
<feature type="binding site" evidence="7">
    <location>
        <position position="129"/>
    </location>
    <ligand>
        <name>Zn(2+)</name>
        <dbReference type="ChEBI" id="CHEBI:29105"/>
        <label>1</label>
    </ligand>
</feature>
<feature type="binding site" evidence="7">
    <location>
        <position position="167"/>
    </location>
    <ligand>
        <name>Zn(2+)</name>
        <dbReference type="ChEBI" id="CHEBI:29105"/>
        <label>2</label>
    </ligand>
</feature>
<dbReference type="SUPFAM" id="SSF56281">
    <property type="entry name" value="Metallo-hydrolase/oxidoreductase"/>
    <property type="match status" value="1"/>
</dbReference>
<dbReference type="PANTHER" id="PTHR43705">
    <property type="entry name" value="HYDROXYACYLGLUTATHIONE HYDROLASE"/>
    <property type="match status" value="1"/>
</dbReference>
<feature type="binding site" evidence="7">
    <location>
        <position position="53"/>
    </location>
    <ligand>
        <name>Zn(2+)</name>
        <dbReference type="ChEBI" id="CHEBI:29105"/>
        <label>1</label>
    </ligand>
</feature>
<dbReference type="Pfam" id="PF16123">
    <property type="entry name" value="HAGH_C"/>
    <property type="match status" value="1"/>
</dbReference>
<dbReference type="EMBL" id="QOPE01000028">
    <property type="protein sequence ID" value="RCL40279.1"/>
    <property type="molecule type" value="Genomic_DNA"/>
</dbReference>
<evidence type="ECO:0000256" key="5">
    <source>
        <dbReference type="ARBA" id="ARBA00022801"/>
    </source>
</evidence>
<dbReference type="Gene3D" id="3.60.15.10">
    <property type="entry name" value="Ribonuclease Z/Hydroxyacylglutathione hydrolase-like"/>
    <property type="match status" value="1"/>
</dbReference>
<evidence type="ECO:0000313" key="9">
    <source>
        <dbReference type="EMBL" id="RCL40279.1"/>
    </source>
</evidence>
<accession>A0A368BSI0</accession>
<feature type="binding site" evidence="7">
    <location>
        <position position="129"/>
    </location>
    <ligand>
        <name>Zn(2+)</name>
        <dbReference type="ChEBI" id="CHEBI:29105"/>
        <label>2</label>
    </ligand>
</feature>
<feature type="binding site" evidence="7">
    <location>
        <position position="57"/>
    </location>
    <ligand>
        <name>Zn(2+)</name>
        <dbReference type="ChEBI" id="CHEBI:29105"/>
        <label>2</label>
    </ligand>
</feature>
<evidence type="ECO:0000256" key="4">
    <source>
        <dbReference type="ARBA" id="ARBA00022723"/>
    </source>
</evidence>
<dbReference type="GO" id="GO:0046872">
    <property type="term" value="F:metal ion binding"/>
    <property type="evidence" value="ECO:0007669"/>
    <property type="project" value="UniProtKB-KW"/>
</dbReference>
<feature type="binding site" evidence="7">
    <location>
        <position position="55"/>
    </location>
    <ligand>
        <name>Zn(2+)</name>
        <dbReference type="ChEBI" id="CHEBI:29105"/>
        <label>1</label>
    </ligand>
</feature>
<evidence type="ECO:0000313" key="10">
    <source>
        <dbReference type="Proteomes" id="UP000253307"/>
    </source>
</evidence>
<dbReference type="GO" id="GO:0004416">
    <property type="term" value="F:hydroxyacylglutathione hydrolase activity"/>
    <property type="evidence" value="ECO:0007669"/>
    <property type="project" value="UniProtKB-UniRule"/>
</dbReference>
<dbReference type="GO" id="GO:0019243">
    <property type="term" value="P:methylglyoxal catabolic process to D-lactate via S-lactoyl-glutathione"/>
    <property type="evidence" value="ECO:0007669"/>
    <property type="project" value="UniProtKB-UniRule"/>
</dbReference>
<protein>
    <recommendedName>
        <fullName evidence="7">Hydroxyacylglutathione hydrolase</fullName>
        <ecNumber evidence="7">3.1.2.6</ecNumber>
    </recommendedName>
    <alternativeName>
        <fullName evidence="7">Glyoxalase II</fullName>
        <shortName evidence="7">Glx II</shortName>
    </alternativeName>
</protein>
<proteinExistence type="inferred from homology"/>
<sequence length="256" mass="29128">MLKISYIQAYSDNYIWLIQTNEGNTLVDPGDAGPVLDFIQKEEIEINDILITHHHFDHVGGLKTLKSLIKGSIIGPESKNINDLDYKVKDGETINTIGLEFSVIEIPGHTLDHIAFFSNTEKEVLFCGDTIFSGGCGRVFEGTFEQMNNSINILCRLPKSTEIYCAHEYTLSNLIFAKQVEPENDELNHYYDEVIMMRENDISSIPTTLNRELQINPFLRVSNASLRESISDKLNDSVQLSDTEIFKFLRTWKDSL</sequence>
<evidence type="ECO:0000259" key="8">
    <source>
        <dbReference type="SMART" id="SM00849"/>
    </source>
</evidence>
<comment type="pathway">
    <text evidence="2 7">Secondary metabolite metabolism; methylglyoxal degradation; (R)-lactate from methylglyoxal: step 2/2.</text>
</comment>
<keyword evidence="6 7" id="KW-0862">Zinc</keyword>
<feature type="binding site" evidence="7">
    <location>
        <position position="58"/>
    </location>
    <ligand>
        <name>Zn(2+)</name>
        <dbReference type="ChEBI" id="CHEBI:29105"/>
        <label>2</label>
    </ligand>
</feature>
<comment type="function">
    <text evidence="7">Thiolesterase that catalyzes the hydrolysis of S-D-lactoyl-glutathione to form glutathione and D-lactic acid.</text>
</comment>
<dbReference type="InterPro" id="IPR036866">
    <property type="entry name" value="RibonucZ/Hydroxyglut_hydro"/>
</dbReference>
<dbReference type="SMART" id="SM00849">
    <property type="entry name" value="Lactamase_B"/>
    <property type="match status" value="1"/>
</dbReference>
<dbReference type="InterPro" id="IPR032282">
    <property type="entry name" value="HAGH_C"/>
</dbReference>
<keyword evidence="5 7" id="KW-0378">Hydrolase</keyword>
<dbReference type="Proteomes" id="UP000253307">
    <property type="component" value="Unassembled WGS sequence"/>
</dbReference>
<evidence type="ECO:0000256" key="1">
    <source>
        <dbReference type="ARBA" id="ARBA00001623"/>
    </source>
</evidence>
<dbReference type="AlphaFoldDB" id="A0A368BSI0"/>
<dbReference type="UniPathway" id="UPA00619">
    <property type="reaction ID" value="UER00676"/>
</dbReference>
<dbReference type="PANTHER" id="PTHR43705:SF1">
    <property type="entry name" value="HYDROXYACYLGLUTATHIONE HYDROLASE GLOB"/>
    <property type="match status" value="1"/>
</dbReference>
<dbReference type="InterPro" id="IPR035680">
    <property type="entry name" value="Clx_II_MBL"/>
</dbReference>
<evidence type="ECO:0000256" key="6">
    <source>
        <dbReference type="ARBA" id="ARBA00022833"/>
    </source>
</evidence>
<evidence type="ECO:0000256" key="7">
    <source>
        <dbReference type="HAMAP-Rule" id="MF_01374"/>
    </source>
</evidence>
<comment type="cofactor">
    <cofactor evidence="7">
        <name>Zn(2+)</name>
        <dbReference type="ChEBI" id="CHEBI:29105"/>
    </cofactor>
    <text evidence="7">Binds 2 Zn(2+) ions per subunit.</text>
</comment>
<name>A0A368BSI0_9GAMM</name>
<dbReference type="InterPro" id="IPR050110">
    <property type="entry name" value="Glyoxalase_II_hydrolase"/>
</dbReference>
<reference evidence="9 10" key="1">
    <citation type="journal article" date="2018" name="Microbiome">
        <title>Fine metagenomic profile of the Mediterranean stratified and mixed water columns revealed by assembly and recruitment.</title>
        <authorList>
            <person name="Haro-Moreno J.M."/>
            <person name="Lopez-Perez M."/>
            <person name="De La Torre J.R."/>
            <person name="Picazo A."/>
            <person name="Camacho A."/>
            <person name="Rodriguez-Valera F."/>
        </authorList>
    </citation>
    <scope>NUCLEOTIDE SEQUENCE [LARGE SCALE GENOMIC DNA]</scope>
    <source>
        <strain evidence="9">MED-G82</strain>
    </source>
</reference>
<dbReference type="PIRSF" id="PIRSF005457">
    <property type="entry name" value="Glx"/>
    <property type="match status" value="1"/>
</dbReference>
<gene>
    <name evidence="7 9" type="primary">gloB</name>
    <name evidence="9" type="ORF">DBW96_03630</name>
</gene>
<comment type="catalytic activity">
    <reaction evidence="1 7">
        <text>an S-(2-hydroxyacyl)glutathione + H2O = a 2-hydroxy carboxylate + glutathione + H(+)</text>
        <dbReference type="Rhea" id="RHEA:21864"/>
        <dbReference type="ChEBI" id="CHEBI:15377"/>
        <dbReference type="ChEBI" id="CHEBI:15378"/>
        <dbReference type="ChEBI" id="CHEBI:57925"/>
        <dbReference type="ChEBI" id="CHEBI:58896"/>
        <dbReference type="ChEBI" id="CHEBI:71261"/>
        <dbReference type="EC" id="3.1.2.6"/>
    </reaction>
</comment>
<feature type="binding site" evidence="7">
    <location>
        <position position="109"/>
    </location>
    <ligand>
        <name>Zn(2+)</name>
        <dbReference type="ChEBI" id="CHEBI:29105"/>
        <label>1</label>
    </ligand>
</feature>
<comment type="caution">
    <text evidence="9">The sequence shown here is derived from an EMBL/GenBank/DDBJ whole genome shotgun (WGS) entry which is preliminary data.</text>
</comment>
<dbReference type="InterPro" id="IPR001279">
    <property type="entry name" value="Metallo-B-lactamas"/>
</dbReference>
<dbReference type="HAMAP" id="MF_01374">
    <property type="entry name" value="Glyoxalase_2"/>
    <property type="match status" value="1"/>
</dbReference>